<gene>
    <name evidence="4" type="primary">ghrA</name>
    <name evidence="4" type="ORF">NCTC7688_01674</name>
</gene>
<evidence type="ECO:0000313" key="5">
    <source>
        <dbReference type="Proteomes" id="UP000254707"/>
    </source>
</evidence>
<reference evidence="4 5" key="1">
    <citation type="submission" date="2018-06" db="EMBL/GenBank/DDBJ databases">
        <authorList>
            <consortium name="Pathogen Informatics"/>
            <person name="Doyle S."/>
        </authorList>
    </citation>
    <scope>NUCLEOTIDE SEQUENCE [LARGE SCALE GENOMIC DNA]</scope>
    <source>
        <strain evidence="4 5">NCTC7688</strain>
    </source>
</reference>
<organism evidence="4 5">
    <name type="scientific">Staphylococcus saprophyticus</name>
    <dbReference type="NCBI Taxonomy" id="29385"/>
    <lineage>
        <taxon>Bacteria</taxon>
        <taxon>Bacillati</taxon>
        <taxon>Bacillota</taxon>
        <taxon>Bacilli</taxon>
        <taxon>Bacillales</taxon>
        <taxon>Staphylococcaceae</taxon>
        <taxon>Staphylococcus</taxon>
    </lineage>
</organism>
<sequence>MEINHILIAGDYKSIFQKYLKDLKNYQLSFKSVESITNEDLDWADAYVGFEPCEQFKPSQVKWVHTFNAGINNYLAIDDWQTSQTLLTRTISDFGEKMSEYCLSYILADLQHHKLFEEQQDENIWLKQSPQALRDQTITIFGTGETGQTIAKIFSLLGMTVYGISNSGKAKAYFKKMLPIHKAKTLVQQADYIISTLPLTTKTEKLFNQTMFEAFNQAYFINVGRGQVVDQESLKSALNKGNVRHAVLDVFESEPLHKNSELWQRNDITITPHISALTDLNEAVTCFYHTLKNIEHGEILENQVDLKRGY</sequence>
<dbReference type="GO" id="GO:0030267">
    <property type="term" value="F:glyoxylate reductase (NADPH) activity"/>
    <property type="evidence" value="ECO:0007669"/>
    <property type="project" value="UniProtKB-EC"/>
</dbReference>
<name>A0A380HMK8_STASA</name>
<dbReference type="CDD" id="cd05300">
    <property type="entry name" value="2-Hacid_dh_1"/>
    <property type="match status" value="1"/>
</dbReference>
<accession>A0A380HMK8</accession>
<proteinExistence type="predicted"/>
<dbReference type="InterPro" id="IPR006140">
    <property type="entry name" value="D-isomer_DH_NAD-bd"/>
</dbReference>
<dbReference type="PANTHER" id="PTHR43333">
    <property type="entry name" value="2-HACID_DH_C DOMAIN-CONTAINING PROTEIN"/>
    <property type="match status" value="1"/>
</dbReference>
<dbReference type="EC" id="1.1.1.79" evidence="4"/>
<keyword evidence="1 4" id="KW-0560">Oxidoreductase</keyword>
<evidence type="ECO:0000313" key="4">
    <source>
        <dbReference type="EMBL" id="SUM83101.1"/>
    </source>
</evidence>
<feature type="domain" description="D-isomer specific 2-hydroxyacid dehydrogenase NAD-binding" evidence="3">
    <location>
        <begin position="104"/>
        <end position="275"/>
    </location>
</feature>
<dbReference type="GO" id="GO:0051287">
    <property type="term" value="F:NAD binding"/>
    <property type="evidence" value="ECO:0007669"/>
    <property type="project" value="InterPro"/>
</dbReference>
<dbReference type="InterPro" id="IPR036291">
    <property type="entry name" value="NAD(P)-bd_dom_sf"/>
</dbReference>
<evidence type="ECO:0000259" key="3">
    <source>
        <dbReference type="Pfam" id="PF02826"/>
    </source>
</evidence>
<dbReference type="Pfam" id="PF02826">
    <property type="entry name" value="2-Hacid_dh_C"/>
    <property type="match status" value="1"/>
</dbReference>
<protein>
    <submittedName>
        <fullName evidence="4">Phosphoglycerate dehydrogenase</fullName>
        <ecNumber evidence="4">1.1.1.79</ecNumber>
    </submittedName>
</protein>
<dbReference type="RefSeq" id="WP_115338544.1">
    <property type="nucleotide sequence ID" value="NZ_UHDW01000002.1"/>
</dbReference>
<dbReference type="PANTHER" id="PTHR43333:SF1">
    <property type="entry name" value="D-ISOMER SPECIFIC 2-HYDROXYACID DEHYDROGENASE NAD-BINDING DOMAIN-CONTAINING PROTEIN"/>
    <property type="match status" value="1"/>
</dbReference>
<dbReference type="SUPFAM" id="SSF51735">
    <property type="entry name" value="NAD(P)-binding Rossmann-fold domains"/>
    <property type="match status" value="1"/>
</dbReference>
<evidence type="ECO:0000256" key="1">
    <source>
        <dbReference type="ARBA" id="ARBA00023002"/>
    </source>
</evidence>
<dbReference type="EMBL" id="UHED01000001">
    <property type="protein sequence ID" value="SUM83101.1"/>
    <property type="molecule type" value="Genomic_DNA"/>
</dbReference>
<dbReference type="AlphaFoldDB" id="A0A380HMK8"/>
<evidence type="ECO:0000256" key="2">
    <source>
        <dbReference type="ARBA" id="ARBA00023027"/>
    </source>
</evidence>
<dbReference type="Proteomes" id="UP000254707">
    <property type="component" value="Unassembled WGS sequence"/>
</dbReference>
<dbReference type="Gene3D" id="3.40.50.720">
    <property type="entry name" value="NAD(P)-binding Rossmann-like Domain"/>
    <property type="match status" value="2"/>
</dbReference>
<keyword evidence="2" id="KW-0520">NAD</keyword>